<dbReference type="PANTHER" id="PTHR46656:SF3">
    <property type="entry name" value="PUTATIVE-RELATED"/>
    <property type="match status" value="1"/>
</dbReference>
<dbReference type="EMBL" id="SPMZ01000017">
    <property type="protein sequence ID" value="NMQ18959.1"/>
    <property type="molecule type" value="Genomic_DNA"/>
</dbReference>
<feature type="domain" description="Glycosyl transferase family 1" evidence="1">
    <location>
        <begin position="262"/>
        <end position="379"/>
    </location>
</feature>
<keyword evidence="3" id="KW-1185">Reference proteome</keyword>
<dbReference type="SUPFAM" id="SSF53756">
    <property type="entry name" value="UDP-Glycosyltransferase/glycogen phosphorylase"/>
    <property type="match status" value="1"/>
</dbReference>
<dbReference type="PANTHER" id="PTHR46656">
    <property type="entry name" value="PUTATIVE-RELATED"/>
    <property type="match status" value="1"/>
</dbReference>
<dbReference type="Gene3D" id="3.40.50.2000">
    <property type="entry name" value="Glycogen Phosphorylase B"/>
    <property type="match status" value="1"/>
</dbReference>
<dbReference type="InterPro" id="IPR001296">
    <property type="entry name" value="Glyco_trans_1"/>
</dbReference>
<protein>
    <submittedName>
        <fullName evidence="2">Glycosyltransferase family 1 protein</fullName>
    </submittedName>
</protein>
<accession>A0ABX1TLJ0</accession>
<proteinExistence type="predicted"/>
<dbReference type="Proteomes" id="UP000760480">
    <property type="component" value="Unassembled WGS sequence"/>
</dbReference>
<evidence type="ECO:0000313" key="3">
    <source>
        <dbReference type="Proteomes" id="UP000760480"/>
    </source>
</evidence>
<gene>
    <name evidence="2" type="ORF">E4P82_06905</name>
</gene>
<sequence>MRHLIGAVRTALTRHVGPKRLLRRIVAIFRDEGLGGIGLRAQLLLSAQRKPSLNQPAAPTIALAAPIVSPAVASEPDWRGLRRSDLPEGAVLIGHPYAVLGRAEDIRTGACAFAAANVPFALRNTFGEYGKEMATLHQDFPFMDRIDPHAAHKANIFFLNANEMDDAYAHLGSQFFAGRYNIGYFAWELSQFPEAWVNEFRYFDEIWAPSRFIQQAVADKASCPVVWMPLAVEPICSTPLSREYFGLPEDRFLVLFFFDFRSFIQRKNPWAALRAFAAAFRENHSAPVNLVIKLIGADARPDDYRDFLASEAMRDPRVILINRVMTDREIKELVRLCDCFLSLHRSEGFGRGLAEAMYYGKPVVATGYSGNLDFMNEANSCLVDCTLIPVGAEEYPHGAGQRWAEPDAEQAAWYLRRLVTDSAYATGIGQQAAHYIQTYHSFAAIAPAIGGGWNSLSYYKPVTALTLIARGR</sequence>
<comment type="caution">
    <text evidence="2">The sequence shown here is derived from an EMBL/GenBank/DDBJ whole genome shotgun (WGS) entry which is preliminary data.</text>
</comment>
<dbReference type="Pfam" id="PF00534">
    <property type="entry name" value="Glycos_transf_1"/>
    <property type="match status" value="1"/>
</dbReference>
<reference evidence="2 3" key="1">
    <citation type="submission" date="2019-03" db="EMBL/GenBank/DDBJ databases">
        <title>Metabolic reconstructions from genomes of highly enriched 'Candidatus Accumulibacter' and 'Candidatus Competibacter' bioreactor populations.</title>
        <authorList>
            <person name="Annavajhala M.K."/>
            <person name="Welles L."/>
            <person name="Abbas B."/>
            <person name="Sorokin D."/>
            <person name="Park H."/>
            <person name="Van Loosdrecht M."/>
            <person name="Chandran K."/>
        </authorList>
    </citation>
    <scope>NUCLEOTIDE SEQUENCE [LARGE SCALE GENOMIC DNA]</scope>
    <source>
        <strain evidence="2 3">SBR_G</strain>
    </source>
</reference>
<evidence type="ECO:0000259" key="1">
    <source>
        <dbReference type="Pfam" id="PF00534"/>
    </source>
</evidence>
<name>A0ABX1TLJ0_9GAMM</name>
<dbReference type="RefSeq" id="WP_169248219.1">
    <property type="nucleotide sequence ID" value="NZ_SPMZ01000017.1"/>
</dbReference>
<organism evidence="2 3">
    <name type="scientific">Candidatus Competibacter phosphatis</name>
    <dbReference type="NCBI Taxonomy" id="221280"/>
    <lineage>
        <taxon>Bacteria</taxon>
        <taxon>Pseudomonadati</taxon>
        <taxon>Pseudomonadota</taxon>
        <taxon>Gammaproteobacteria</taxon>
        <taxon>Candidatus Competibacteraceae</taxon>
        <taxon>Candidatus Competibacter</taxon>
    </lineage>
</organism>
<evidence type="ECO:0000313" key="2">
    <source>
        <dbReference type="EMBL" id="NMQ18959.1"/>
    </source>
</evidence>